<organism evidence="1">
    <name type="scientific">marine sediment metagenome</name>
    <dbReference type="NCBI Taxonomy" id="412755"/>
    <lineage>
        <taxon>unclassified sequences</taxon>
        <taxon>metagenomes</taxon>
        <taxon>ecological metagenomes</taxon>
    </lineage>
</organism>
<dbReference type="EMBL" id="BARV01022861">
    <property type="protein sequence ID" value="GAI24820.1"/>
    <property type="molecule type" value="Genomic_DNA"/>
</dbReference>
<reference evidence="1" key="1">
    <citation type="journal article" date="2014" name="Front. Microbiol.">
        <title>High frequency of phylogenetically diverse reductive dehalogenase-homologous genes in deep subseafloor sedimentary metagenomes.</title>
        <authorList>
            <person name="Kawai M."/>
            <person name="Futagami T."/>
            <person name="Toyoda A."/>
            <person name="Takaki Y."/>
            <person name="Nishi S."/>
            <person name="Hori S."/>
            <person name="Arai W."/>
            <person name="Tsubouchi T."/>
            <person name="Morono Y."/>
            <person name="Uchiyama I."/>
            <person name="Ito T."/>
            <person name="Fujiyama A."/>
            <person name="Inagaki F."/>
            <person name="Takami H."/>
        </authorList>
    </citation>
    <scope>NUCLEOTIDE SEQUENCE</scope>
    <source>
        <strain evidence="1">Expedition CK06-06</strain>
    </source>
</reference>
<gene>
    <name evidence="1" type="ORF">S06H3_37601</name>
</gene>
<proteinExistence type="predicted"/>
<feature type="non-terminal residue" evidence="1">
    <location>
        <position position="33"/>
    </location>
</feature>
<sequence length="33" mass="3617">MAQNEQPTTAVEVIEVAPVPIRLTPEAIEITKQ</sequence>
<comment type="caution">
    <text evidence="1">The sequence shown here is derived from an EMBL/GenBank/DDBJ whole genome shotgun (WGS) entry which is preliminary data.</text>
</comment>
<evidence type="ECO:0000313" key="1">
    <source>
        <dbReference type="EMBL" id="GAI24820.1"/>
    </source>
</evidence>
<name>X1NDD6_9ZZZZ</name>
<dbReference type="AlphaFoldDB" id="X1NDD6"/>
<accession>X1NDD6</accession>
<protein>
    <submittedName>
        <fullName evidence="1">Uncharacterized protein</fullName>
    </submittedName>
</protein>